<dbReference type="Gene3D" id="2.40.128.680">
    <property type="match status" value="1"/>
</dbReference>
<feature type="region of interest" description="Disordered" evidence="1">
    <location>
        <begin position="111"/>
        <end position="131"/>
    </location>
</feature>
<dbReference type="InterPro" id="IPR013924">
    <property type="entry name" value="RNase_H2_suC"/>
</dbReference>
<dbReference type="CDD" id="cd09271">
    <property type="entry name" value="RNase_H2-C"/>
    <property type="match status" value="1"/>
</dbReference>
<dbReference type="PANTHER" id="PTHR47204">
    <property type="entry name" value="OS02G0168900 PROTEIN"/>
    <property type="match status" value="1"/>
</dbReference>
<organism evidence="2 3">
    <name type="scientific">Tuber aestivum</name>
    <name type="common">summer truffle</name>
    <dbReference type="NCBI Taxonomy" id="59557"/>
    <lineage>
        <taxon>Eukaryota</taxon>
        <taxon>Fungi</taxon>
        <taxon>Dikarya</taxon>
        <taxon>Ascomycota</taxon>
        <taxon>Pezizomycotina</taxon>
        <taxon>Pezizomycetes</taxon>
        <taxon>Pezizales</taxon>
        <taxon>Tuberaceae</taxon>
        <taxon>Tuber</taxon>
    </lineage>
</organism>
<evidence type="ECO:0000256" key="1">
    <source>
        <dbReference type="SAM" id="MobiDB-lite"/>
    </source>
</evidence>
<dbReference type="GO" id="GO:0006401">
    <property type="term" value="P:RNA catabolic process"/>
    <property type="evidence" value="ECO:0007669"/>
    <property type="project" value="InterPro"/>
</dbReference>
<dbReference type="EMBL" id="LN890943">
    <property type="protein sequence ID" value="CUS15783.1"/>
    <property type="molecule type" value="Genomic_DNA"/>
</dbReference>
<keyword evidence="3" id="KW-1185">Reference proteome</keyword>
<name>A0A292QAH2_9PEZI</name>
<feature type="compositionally biased region" description="Acidic residues" evidence="1">
    <location>
        <begin position="119"/>
        <end position="131"/>
    </location>
</feature>
<dbReference type="GO" id="GO:0032299">
    <property type="term" value="C:ribonuclease H2 complex"/>
    <property type="evidence" value="ECO:0007669"/>
    <property type="project" value="InterPro"/>
</dbReference>
<dbReference type="Pfam" id="PF08615">
    <property type="entry name" value="RNase_H2_suC"/>
    <property type="match status" value="1"/>
</dbReference>
<evidence type="ECO:0000313" key="2">
    <source>
        <dbReference type="EMBL" id="CUS15783.1"/>
    </source>
</evidence>
<dbReference type="Proteomes" id="UP001412239">
    <property type="component" value="Unassembled WGS sequence"/>
</dbReference>
<gene>
    <name evidence="2" type="ORF">GSTUAT00000060001</name>
</gene>
<dbReference type="AlphaFoldDB" id="A0A292QAH2"/>
<reference evidence="2" key="1">
    <citation type="submission" date="2015-10" db="EMBL/GenBank/DDBJ databases">
        <authorList>
            <person name="Regsiter A."/>
            <person name="william w."/>
        </authorList>
    </citation>
    <scope>NUCLEOTIDE SEQUENCE</scope>
    <source>
        <strain evidence="2">Montdore</strain>
    </source>
</reference>
<accession>A0A292QAH2</accession>
<protein>
    <submittedName>
        <fullName evidence="2">Uncharacterized protein</fullName>
    </submittedName>
</protein>
<evidence type="ECO:0000313" key="3">
    <source>
        <dbReference type="Proteomes" id="UP001412239"/>
    </source>
</evidence>
<dbReference type="PANTHER" id="PTHR47204:SF1">
    <property type="entry name" value="RIBONUCLEASE H2 SUBUNIT C"/>
    <property type="match status" value="1"/>
</dbReference>
<proteinExistence type="predicted"/>
<sequence>MSGRNTLIIQPSKEAPGTIHLLPCHVKYTGSANATKHWVVNAGEVDGTKVAHFRGRRLIGKGVSLPEGYSGLLASGFDWMDRIEGKGLIMDWGVGHVLTVTDEAPTDVIERSKRNRPVEEEEGEGEGEEEKGEVRIFKGLANFDHVVVWGHDIAPEEEYVIKGMDEWIGLASKIHGFEDEDEESK</sequence>